<dbReference type="Proteomes" id="UP001196870">
    <property type="component" value="Unassembled WGS sequence"/>
</dbReference>
<protein>
    <recommendedName>
        <fullName evidence="4">sn-glycerol-3-phosphate-binding periplasmic protein UgpB</fullName>
    </recommendedName>
</protein>
<feature type="signal peptide" evidence="8">
    <location>
        <begin position="1"/>
        <end position="22"/>
    </location>
</feature>
<evidence type="ECO:0000256" key="5">
    <source>
        <dbReference type="ARBA" id="ARBA00022448"/>
    </source>
</evidence>
<dbReference type="InterPro" id="IPR050490">
    <property type="entry name" value="Bact_solute-bd_prot1"/>
</dbReference>
<dbReference type="EMBL" id="JAAGBB010000020">
    <property type="protein sequence ID" value="MBR0666126.1"/>
    <property type="molecule type" value="Genomic_DNA"/>
</dbReference>
<accession>A0ABS5F0P2</accession>
<organism evidence="9 10">
    <name type="scientific">Plastoroseomonas hellenica</name>
    <dbReference type="NCBI Taxonomy" id="2687306"/>
    <lineage>
        <taxon>Bacteria</taxon>
        <taxon>Pseudomonadati</taxon>
        <taxon>Pseudomonadota</taxon>
        <taxon>Alphaproteobacteria</taxon>
        <taxon>Acetobacterales</taxon>
        <taxon>Acetobacteraceae</taxon>
        <taxon>Plastoroseomonas</taxon>
    </lineage>
</organism>
<evidence type="ECO:0000256" key="3">
    <source>
        <dbReference type="ARBA" id="ARBA00011557"/>
    </source>
</evidence>
<comment type="function">
    <text evidence="7">Part of the ABC transporter complex UgpBAEC involved in sn-glycerol-3-phosphate (G3P) import. Binds G3P.</text>
</comment>
<comment type="subunit">
    <text evidence="3">The complex is composed of two ATP-binding proteins (UgpC), two transmembrane proteins (UgpA and UgpE) and a solute-binding protein (UgpB).</text>
</comment>
<dbReference type="RefSeq" id="WP_211853798.1">
    <property type="nucleotide sequence ID" value="NZ_JAAGBB010000020.1"/>
</dbReference>
<dbReference type="InterPro" id="IPR006059">
    <property type="entry name" value="SBP"/>
</dbReference>
<comment type="subcellular location">
    <subcellularLocation>
        <location evidence="1">Periplasm</location>
    </subcellularLocation>
</comment>
<comment type="similarity">
    <text evidence="2">Belongs to the bacterial solute-binding protein 1 family.</text>
</comment>
<evidence type="ECO:0000313" key="10">
    <source>
        <dbReference type="Proteomes" id="UP001196870"/>
    </source>
</evidence>
<name>A0ABS5F0P2_9PROT</name>
<sequence>MHRRTLALAAAALPFAALPAIAQQRRIGIRLSHGLRAAPLAWLQQQAARFNASQDACTLTLVEKEIFARLVARDAQLSLLPDHATPMILALDRVSLQRPAVPAFRPLHQLLAETGVAIDLEAIPAGVRGPCADLPRPQESFHSLQRRLVAMPHTAFTAVMSVNLDALDRAGLSATALATWAEVRAAALRIKAAGAAPQAIAASWPAWTMFEQMAAIHDAPFATHRNGFDVEAEWLQRPDGPPPGLLLTGPFFRHHLRFLGDLQRQGLYLHQGRGAEADALFATGRCAIAFGASADHARMRRQAPFRSASLPLPYHADLVQAPRNAHAGGSSLWLRDATTDEARGAAEFCRFIASPGESRWWHATTGYAPITVADADAQGPAADAAVLQLMRSEATPHSAGLRLGFMAAIREDIGQALEAVFQGRQRPDQALEQANASGSTAQQEFRRVHGRNRNGLFGWNAREEAGGPA</sequence>
<evidence type="ECO:0000256" key="8">
    <source>
        <dbReference type="SAM" id="SignalP"/>
    </source>
</evidence>
<evidence type="ECO:0000313" key="9">
    <source>
        <dbReference type="EMBL" id="MBR0666126.1"/>
    </source>
</evidence>
<evidence type="ECO:0000256" key="4">
    <source>
        <dbReference type="ARBA" id="ARBA00017470"/>
    </source>
</evidence>
<feature type="chain" id="PRO_5045953660" description="sn-glycerol-3-phosphate-binding periplasmic protein UgpB" evidence="8">
    <location>
        <begin position="23"/>
        <end position="469"/>
    </location>
</feature>
<dbReference type="SUPFAM" id="SSF53850">
    <property type="entry name" value="Periplasmic binding protein-like II"/>
    <property type="match status" value="1"/>
</dbReference>
<evidence type="ECO:0000256" key="7">
    <source>
        <dbReference type="ARBA" id="ARBA00034473"/>
    </source>
</evidence>
<comment type="caution">
    <text evidence="9">The sequence shown here is derived from an EMBL/GenBank/DDBJ whole genome shotgun (WGS) entry which is preliminary data.</text>
</comment>
<keyword evidence="10" id="KW-1185">Reference proteome</keyword>
<gene>
    <name evidence="9" type="ORF">GXW71_17330</name>
</gene>
<dbReference type="Pfam" id="PF13416">
    <property type="entry name" value="SBP_bac_8"/>
    <property type="match status" value="1"/>
</dbReference>
<evidence type="ECO:0000256" key="6">
    <source>
        <dbReference type="ARBA" id="ARBA00022729"/>
    </source>
</evidence>
<dbReference type="PANTHER" id="PTHR43649:SF31">
    <property type="entry name" value="SN-GLYCEROL-3-PHOSPHATE-BINDING PERIPLASMIC PROTEIN UGPB"/>
    <property type="match status" value="1"/>
</dbReference>
<dbReference type="Gene3D" id="3.40.190.10">
    <property type="entry name" value="Periplasmic binding protein-like II"/>
    <property type="match status" value="2"/>
</dbReference>
<reference evidence="10" key="1">
    <citation type="journal article" date="2021" name="Syst. Appl. Microbiol.">
        <title>Roseomonas hellenica sp. nov., isolated from roots of wild-growing Alkanna tinctoria.</title>
        <authorList>
            <person name="Rat A."/>
            <person name="Naranjo H.D."/>
            <person name="Lebbe L."/>
            <person name="Cnockaert M."/>
            <person name="Krigas N."/>
            <person name="Grigoriadou K."/>
            <person name="Maloupa E."/>
            <person name="Willems A."/>
        </authorList>
    </citation>
    <scope>NUCLEOTIDE SEQUENCE [LARGE SCALE GENOMIC DNA]</scope>
    <source>
        <strain evidence="10">LMG 31523</strain>
    </source>
</reference>
<dbReference type="PANTHER" id="PTHR43649">
    <property type="entry name" value="ARABINOSE-BINDING PROTEIN-RELATED"/>
    <property type="match status" value="1"/>
</dbReference>
<evidence type="ECO:0000256" key="2">
    <source>
        <dbReference type="ARBA" id="ARBA00008520"/>
    </source>
</evidence>
<proteinExistence type="inferred from homology"/>
<keyword evidence="6 8" id="KW-0732">Signal</keyword>
<evidence type="ECO:0000256" key="1">
    <source>
        <dbReference type="ARBA" id="ARBA00004418"/>
    </source>
</evidence>
<keyword evidence="5" id="KW-0813">Transport</keyword>